<gene>
    <name evidence="1" type="ORF">F2Q68_00043929</name>
</gene>
<protein>
    <submittedName>
        <fullName evidence="1">Uncharacterized protein</fullName>
    </submittedName>
</protein>
<dbReference type="Proteomes" id="UP000712281">
    <property type="component" value="Unassembled WGS sequence"/>
</dbReference>
<reference evidence="1" key="1">
    <citation type="submission" date="2019-12" db="EMBL/GenBank/DDBJ databases">
        <title>Genome sequencing and annotation of Brassica cretica.</title>
        <authorList>
            <person name="Studholme D.J."/>
            <person name="Sarris P.F."/>
        </authorList>
    </citation>
    <scope>NUCLEOTIDE SEQUENCE</scope>
    <source>
        <strain evidence="1">PFS-001/15</strain>
        <tissue evidence="1">Leaf</tissue>
    </source>
</reference>
<comment type="caution">
    <text evidence="1">The sequence shown here is derived from an EMBL/GenBank/DDBJ whole genome shotgun (WGS) entry which is preliminary data.</text>
</comment>
<evidence type="ECO:0000313" key="1">
    <source>
        <dbReference type="EMBL" id="KAF2606988.1"/>
    </source>
</evidence>
<accession>A0A8S9LN81</accession>
<sequence>MGKTFLRENLALRANRHISVLVIRAATQQGYCRLRALELGISPTALVAQALTLFWADSGFHESFAVETVIPSSNEDPTEEYDEDYWKERAIEIAMQDERYSRHSFNNTSPPSIDRVYSASVDTHPHPAKRSYASIDTTPGTSIDIKAAAFEKEKGNIPIPRTQMAMQELWMGEFYKNPERT</sequence>
<proteinExistence type="predicted"/>
<dbReference type="AlphaFoldDB" id="A0A8S9LN81"/>
<name>A0A8S9LN81_BRACR</name>
<organism evidence="1 2">
    <name type="scientific">Brassica cretica</name>
    <name type="common">Mustard</name>
    <dbReference type="NCBI Taxonomy" id="69181"/>
    <lineage>
        <taxon>Eukaryota</taxon>
        <taxon>Viridiplantae</taxon>
        <taxon>Streptophyta</taxon>
        <taxon>Embryophyta</taxon>
        <taxon>Tracheophyta</taxon>
        <taxon>Spermatophyta</taxon>
        <taxon>Magnoliopsida</taxon>
        <taxon>eudicotyledons</taxon>
        <taxon>Gunneridae</taxon>
        <taxon>Pentapetalae</taxon>
        <taxon>rosids</taxon>
        <taxon>malvids</taxon>
        <taxon>Brassicales</taxon>
        <taxon>Brassicaceae</taxon>
        <taxon>Brassiceae</taxon>
        <taxon>Brassica</taxon>
    </lineage>
</organism>
<evidence type="ECO:0000313" key="2">
    <source>
        <dbReference type="Proteomes" id="UP000712281"/>
    </source>
</evidence>
<dbReference type="EMBL" id="QGKW02000276">
    <property type="protein sequence ID" value="KAF2606988.1"/>
    <property type="molecule type" value="Genomic_DNA"/>
</dbReference>